<evidence type="ECO:0000256" key="5">
    <source>
        <dbReference type="SAM" id="MobiDB-lite"/>
    </source>
</evidence>
<dbReference type="SUPFAM" id="SSF117289">
    <property type="entry name" value="Nucleoporin domain"/>
    <property type="match status" value="1"/>
</dbReference>
<dbReference type="GO" id="GO:0008139">
    <property type="term" value="F:nuclear localization sequence binding"/>
    <property type="evidence" value="ECO:0007669"/>
    <property type="project" value="TreeGrafter"/>
</dbReference>
<dbReference type="GO" id="GO:0005643">
    <property type="term" value="C:nuclear pore"/>
    <property type="evidence" value="ECO:0007669"/>
    <property type="project" value="TreeGrafter"/>
</dbReference>
<feature type="compositionally biased region" description="Polar residues" evidence="5">
    <location>
        <begin position="1375"/>
        <end position="1394"/>
    </location>
</feature>
<name>A0A015LJP6_RHIIW</name>
<evidence type="ECO:0000259" key="6">
    <source>
        <dbReference type="Pfam" id="PF16755"/>
    </source>
</evidence>
<keyword evidence="3" id="KW-0539">Nucleus</keyword>
<comment type="caution">
    <text evidence="7">The sequence shown here is derived from an EMBL/GenBank/DDBJ whole genome shotgun (WGS) entry which is preliminary data.</text>
</comment>
<accession>A0A015LJP6</accession>
<dbReference type="GO" id="GO:0006405">
    <property type="term" value="P:RNA export from nucleus"/>
    <property type="evidence" value="ECO:0007669"/>
    <property type="project" value="TreeGrafter"/>
</dbReference>
<feature type="region of interest" description="Disordered" evidence="5">
    <location>
        <begin position="1081"/>
        <end position="1123"/>
    </location>
</feature>
<dbReference type="STRING" id="1432141.A0A015LJP6"/>
<dbReference type="EMBL" id="JEMT01028354">
    <property type="protein sequence ID" value="EXX55013.1"/>
    <property type="molecule type" value="Genomic_DNA"/>
</dbReference>
<dbReference type="PANTHER" id="PTHR23193">
    <property type="entry name" value="NUCLEAR PORE COMPLEX PROTEIN NUP"/>
    <property type="match status" value="1"/>
</dbReference>
<keyword evidence="8" id="KW-1185">Reference proteome</keyword>
<evidence type="ECO:0000313" key="7">
    <source>
        <dbReference type="EMBL" id="EXX55013.1"/>
    </source>
</evidence>
<dbReference type="Pfam" id="PF16755">
    <property type="entry name" value="Beta-prop_NUP159_NUP214"/>
    <property type="match status" value="1"/>
</dbReference>
<evidence type="ECO:0000256" key="2">
    <source>
        <dbReference type="ARBA" id="ARBA00022448"/>
    </source>
</evidence>
<feature type="compositionally biased region" description="Polar residues" evidence="5">
    <location>
        <begin position="1110"/>
        <end position="1119"/>
    </location>
</feature>
<feature type="coiled-coil region" evidence="4">
    <location>
        <begin position="714"/>
        <end position="748"/>
    </location>
</feature>
<keyword evidence="2" id="KW-0813">Transport</keyword>
<dbReference type="HOGENOM" id="CLU_254232_0_0_1"/>
<dbReference type="GO" id="GO:0017056">
    <property type="term" value="F:structural constituent of nuclear pore"/>
    <property type="evidence" value="ECO:0007669"/>
    <property type="project" value="TreeGrafter"/>
</dbReference>
<dbReference type="OMA" id="GPKVPIN"/>
<dbReference type="Gene3D" id="2.130.10.10">
    <property type="entry name" value="YVTN repeat-like/Quinoprotein amine dehydrogenase"/>
    <property type="match status" value="1"/>
</dbReference>
<dbReference type="GO" id="GO:0006606">
    <property type="term" value="P:protein import into nucleus"/>
    <property type="evidence" value="ECO:0007669"/>
    <property type="project" value="TreeGrafter"/>
</dbReference>
<dbReference type="InterPro" id="IPR026054">
    <property type="entry name" value="Nucleoporin"/>
</dbReference>
<dbReference type="PANTHER" id="PTHR23193:SF46">
    <property type="entry name" value="NUCLEAR PORE COMPLEX PROTEIN NUP214"/>
    <property type="match status" value="1"/>
</dbReference>
<protein>
    <recommendedName>
        <fullName evidence="6">Nucleoporin Nup159/Nup146 N-terminal domain-containing protein</fullName>
    </recommendedName>
</protein>
<feature type="region of interest" description="Disordered" evidence="5">
    <location>
        <begin position="442"/>
        <end position="475"/>
    </location>
</feature>
<evidence type="ECO:0000313" key="8">
    <source>
        <dbReference type="Proteomes" id="UP000022910"/>
    </source>
</evidence>
<reference evidence="7 8" key="1">
    <citation type="submission" date="2014-02" db="EMBL/GenBank/DDBJ databases">
        <title>Single nucleus genome sequencing reveals high similarity among nuclei of an endomycorrhizal fungus.</title>
        <authorList>
            <person name="Lin K."/>
            <person name="Geurts R."/>
            <person name="Zhang Z."/>
            <person name="Limpens E."/>
            <person name="Saunders D.G."/>
            <person name="Mu D."/>
            <person name="Pang E."/>
            <person name="Cao H."/>
            <person name="Cha H."/>
            <person name="Lin T."/>
            <person name="Zhou Q."/>
            <person name="Shang Y."/>
            <person name="Li Y."/>
            <person name="Ivanov S."/>
            <person name="Sharma T."/>
            <person name="Velzen R.V."/>
            <person name="Ruijter N.D."/>
            <person name="Aanen D.K."/>
            <person name="Win J."/>
            <person name="Kamoun S."/>
            <person name="Bisseling T."/>
            <person name="Huang S."/>
        </authorList>
    </citation>
    <scope>NUCLEOTIDE SEQUENCE [LARGE SCALE GENOMIC DNA]</scope>
    <source>
        <strain evidence="8">DAOM197198w</strain>
    </source>
</reference>
<dbReference type="Proteomes" id="UP000022910">
    <property type="component" value="Unassembled WGS sequence"/>
</dbReference>
<organism evidence="7 8">
    <name type="scientific">Rhizophagus irregularis (strain DAOM 197198w)</name>
    <name type="common">Glomus intraradices</name>
    <dbReference type="NCBI Taxonomy" id="1432141"/>
    <lineage>
        <taxon>Eukaryota</taxon>
        <taxon>Fungi</taxon>
        <taxon>Fungi incertae sedis</taxon>
        <taxon>Mucoromycota</taxon>
        <taxon>Glomeromycotina</taxon>
        <taxon>Glomeromycetes</taxon>
        <taxon>Glomerales</taxon>
        <taxon>Glomeraceae</taxon>
        <taxon>Rhizophagus</taxon>
    </lineage>
</organism>
<evidence type="ECO:0000256" key="1">
    <source>
        <dbReference type="ARBA" id="ARBA00004123"/>
    </source>
</evidence>
<dbReference type="OrthoDB" id="248320at2759"/>
<comment type="subcellular location">
    <subcellularLocation>
        <location evidence="1">Nucleus</location>
    </subcellularLocation>
</comment>
<evidence type="ECO:0000256" key="4">
    <source>
        <dbReference type="SAM" id="Coils"/>
    </source>
</evidence>
<dbReference type="InterPro" id="IPR015943">
    <property type="entry name" value="WD40/YVTN_repeat-like_dom_sf"/>
</dbReference>
<dbReference type="SMR" id="A0A015LJP6"/>
<proteinExistence type="predicted"/>
<feature type="region of interest" description="Disordered" evidence="5">
    <location>
        <begin position="1362"/>
        <end position="1402"/>
    </location>
</feature>
<sequence>MLEEIEETTLEELNVEFFEFLQLNKNVISIKLSKDIFDEESIPSYSSLLAVSNLYGYFVAGTSKGFIYASTNNLRKAFEEASNEPFNQRIHIDIPKGRVHFLRLTSDQLTIVVGIEDGQVLYYDVSKFSTMSSEIQPYQTMKFSDNIMDIRPNPGERNNVIAFLLVSGVVFIKDFISNVDIGSIQNSKIGDQVTAICWSPKGKQLVCGSQSGKLVQFTPEGNEKAVRLAPPEIQQPAHCVRNILWLENNIFIVTYYPVVEDETSEYVEYVISYENKENKLKTVYSKVQDICYPSNGNERTSYFFMESIKEWGPDLKNVVIGACANSSDTNIIGRNETNGWSSWSLSETARAILPISDNETVPIGMALDLSSTDIWSTKLTGDEESEIPPVPILLIYNNESEVLAYHCFQKNACQNGTSYSGMTVSIPIPATGPSDAITTGPKDDITTGPKVPINTGSKVPINTGPKVPINTGPKVPINTGPKVPINIDPKVPINTGPKVPINTSPKAGPTAAVINTGPNMLGTIPVSAQTSMTYVNNNVSAPVISSNIPKNNFSPLGRPNLMNNTTIATMGSNSQNTPSKINQTSPTELDINRERSPHEIRRVATEKGIQEVQFLIDDIEENYIAKYNERTKANSLENPNEWSIGDFPIIAQETKRLEKDFKNIIEYLSNLNQETTDLNLNFVKEDAMAKQEIGLLVSAQEVTPRRGTIQSRITEKYKKAFQNVKENAEELEKQLDMLYEQIKDHKANRFAGQPPLEYIDRSIQNISKGLYSNASQIEQLNTQLDSITERLSSMNFNEHSNDFVSQQIEHETRKSTIPVNFSAEAEEKTNQIIKKEWKLFKFSNINKSKRKIPYGTNLYSDIEPVRSRTSPKIISPRKKSPIKTRGSAQIGIDKLKDSIERNKYGSPLRNSFSFDEESDYYNELDTPIKKNTYTDFSLPISEDTNEYSQKYNQKVSELREMRLRYYEKKRDDVNDDDDSDDVSEDINYDVNDNVYVSNNSTYERMPLRETRVRFQEQSEDEDDEITEEQNFENIIDSDRFSRINLTNYEDPIARLQIDPFEDNSYEPPKFSDINNNTGTLSDYFISSPDSPKTDEGVSYSLSNEQKDTLTSEQSSTTQDFSEDSLDAKLNKITEGEISSISKVSELQYDVSSDILSSEAIEKLAAESEKKEEITEPVTSLEEKFQVSEPGEITAESNVGEGKVVTNEEDDLNKFAKDLGATSLGLFNSRESSSFGQTTPTHSSLTPNAFNIGGSNVPTAFATPPQNANAFSLTQSQPTFGHQSFGQSPQIPNALAQPTFGQPTFGQSGFGQTPSFGRPEATFGQVGLGQAQPVFGMQTLPFGSPYPINTSALKTPSGGGFARFASAGSSGGFGSPSVTSTSASNKPIIPSSSDPAWQWQARK</sequence>
<evidence type="ECO:0000256" key="3">
    <source>
        <dbReference type="ARBA" id="ARBA00023242"/>
    </source>
</evidence>
<keyword evidence="4" id="KW-0175">Coiled coil</keyword>
<dbReference type="InterPro" id="IPR039462">
    <property type="entry name" value="Nup159/Nup146_N"/>
</dbReference>
<gene>
    <name evidence="7" type="ORF">RirG_229130</name>
</gene>
<feature type="domain" description="Nucleoporin Nup159/Nup146 N-terminal" evidence="6">
    <location>
        <begin position="44"/>
        <end position="399"/>
    </location>
</feature>